<organism evidence="8">
    <name type="scientific">hydrocarbon metagenome</name>
    <dbReference type="NCBI Taxonomy" id="938273"/>
    <lineage>
        <taxon>unclassified sequences</taxon>
        <taxon>metagenomes</taxon>
        <taxon>ecological metagenomes</taxon>
    </lineage>
</organism>
<sequence>MIWAPLPPMSSGQLILVSILAFLPIVLNLWAIWHSFRRDFPTPAEKMAWFGAAVFIPVLGGLAYLLFGRKRGKKPL</sequence>
<dbReference type="InterPro" id="IPR027379">
    <property type="entry name" value="CLS_N"/>
</dbReference>
<reference evidence="8" key="1">
    <citation type="journal article" date="2015" name="Proc. Natl. Acad. Sci. U.S.A.">
        <title>Networks of energetic and metabolic interactions define dynamics in microbial communities.</title>
        <authorList>
            <person name="Embree M."/>
            <person name="Liu J.K."/>
            <person name="Al-Bassam M.M."/>
            <person name="Zengler K."/>
        </authorList>
    </citation>
    <scope>NUCLEOTIDE SEQUENCE</scope>
</reference>
<accession>A0A0W8G581</accession>
<gene>
    <name evidence="8" type="ORF">ASZ90_001797</name>
</gene>
<comment type="caution">
    <text evidence="8">The sequence shown here is derived from an EMBL/GenBank/DDBJ whole genome shotgun (WGS) entry which is preliminary data.</text>
</comment>
<protein>
    <recommendedName>
        <fullName evidence="7">Cardiolipin synthase N-terminal domain-containing protein</fullName>
    </recommendedName>
</protein>
<dbReference type="EMBL" id="LNQE01000231">
    <property type="protein sequence ID" value="KUG28328.1"/>
    <property type="molecule type" value="Genomic_DNA"/>
</dbReference>
<name>A0A0W8G581_9ZZZZ</name>
<feature type="transmembrane region" description="Helical" evidence="6">
    <location>
        <begin position="48"/>
        <end position="67"/>
    </location>
</feature>
<evidence type="ECO:0000313" key="8">
    <source>
        <dbReference type="EMBL" id="KUG28328.1"/>
    </source>
</evidence>
<dbReference type="GO" id="GO:0005886">
    <property type="term" value="C:plasma membrane"/>
    <property type="evidence" value="ECO:0007669"/>
    <property type="project" value="UniProtKB-SubCell"/>
</dbReference>
<keyword evidence="2" id="KW-1003">Cell membrane</keyword>
<dbReference type="Pfam" id="PF13396">
    <property type="entry name" value="PLDc_N"/>
    <property type="match status" value="1"/>
</dbReference>
<evidence type="ECO:0000256" key="4">
    <source>
        <dbReference type="ARBA" id="ARBA00022989"/>
    </source>
</evidence>
<evidence type="ECO:0000256" key="5">
    <source>
        <dbReference type="ARBA" id="ARBA00023136"/>
    </source>
</evidence>
<dbReference type="AlphaFoldDB" id="A0A0W8G581"/>
<evidence type="ECO:0000256" key="6">
    <source>
        <dbReference type="SAM" id="Phobius"/>
    </source>
</evidence>
<feature type="transmembrane region" description="Helical" evidence="6">
    <location>
        <begin position="12"/>
        <end position="36"/>
    </location>
</feature>
<evidence type="ECO:0000259" key="7">
    <source>
        <dbReference type="Pfam" id="PF13396"/>
    </source>
</evidence>
<evidence type="ECO:0000256" key="3">
    <source>
        <dbReference type="ARBA" id="ARBA00022692"/>
    </source>
</evidence>
<keyword evidence="3 6" id="KW-0812">Transmembrane</keyword>
<proteinExistence type="predicted"/>
<feature type="domain" description="Cardiolipin synthase N-terminal" evidence="7">
    <location>
        <begin position="26"/>
        <end position="69"/>
    </location>
</feature>
<evidence type="ECO:0000256" key="2">
    <source>
        <dbReference type="ARBA" id="ARBA00022475"/>
    </source>
</evidence>
<keyword evidence="5 6" id="KW-0472">Membrane</keyword>
<evidence type="ECO:0000256" key="1">
    <source>
        <dbReference type="ARBA" id="ARBA00004651"/>
    </source>
</evidence>
<keyword evidence="4 6" id="KW-1133">Transmembrane helix</keyword>
<comment type="subcellular location">
    <subcellularLocation>
        <location evidence="1">Cell membrane</location>
        <topology evidence="1">Multi-pass membrane protein</topology>
    </subcellularLocation>
</comment>